<dbReference type="Gene3D" id="1.10.510.10">
    <property type="entry name" value="Transferase(Phosphotransferase) domain 1"/>
    <property type="match status" value="1"/>
</dbReference>
<comment type="similarity">
    <text evidence="7">Belongs to the protein kinase superfamily. CMGC Ser/Thr protein kinase family.</text>
</comment>
<evidence type="ECO:0000256" key="9">
    <source>
        <dbReference type="SAM" id="MobiDB-lite"/>
    </source>
</evidence>
<accession>A0AAW0CAU2</accession>
<feature type="compositionally biased region" description="Pro residues" evidence="9">
    <location>
        <begin position="118"/>
        <end position="138"/>
    </location>
</feature>
<dbReference type="PANTHER" id="PTHR24058">
    <property type="entry name" value="DUAL SPECIFICITY PROTEIN KINASE"/>
    <property type="match status" value="1"/>
</dbReference>
<dbReference type="FunFam" id="1.10.510.10:FF:000078">
    <property type="entry name" value="Serine/threonine-protein kinase PRP4 homolog"/>
    <property type="match status" value="1"/>
</dbReference>
<dbReference type="PROSITE" id="PS00108">
    <property type="entry name" value="PROTEIN_KINASE_ST"/>
    <property type="match status" value="1"/>
</dbReference>
<feature type="compositionally biased region" description="Low complexity" evidence="9">
    <location>
        <begin position="170"/>
        <end position="189"/>
    </location>
</feature>
<feature type="region of interest" description="Disordered" evidence="9">
    <location>
        <begin position="1"/>
        <end position="342"/>
    </location>
</feature>
<organism evidence="11 12">
    <name type="scientific">Favolaschia claudopus</name>
    <dbReference type="NCBI Taxonomy" id="2862362"/>
    <lineage>
        <taxon>Eukaryota</taxon>
        <taxon>Fungi</taxon>
        <taxon>Dikarya</taxon>
        <taxon>Basidiomycota</taxon>
        <taxon>Agaricomycotina</taxon>
        <taxon>Agaricomycetes</taxon>
        <taxon>Agaricomycetidae</taxon>
        <taxon>Agaricales</taxon>
        <taxon>Marasmiineae</taxon>
        <taxon>Mycenaceae</taxon>
        <taxon>Favolaschia</taxon>
    </lineage>
</organism>
<evidence type="ECO:0000256" key="7">
    <source>
        <dbReference type="ARBA" id="ARBA00023596"/>
    </source>
</evidence>
<dbReference type="GO" id="GO:0004674">
    <property type="term" value="F:protein serine/threonine kinase activity"/>
    <property type="evidence" value="ECO:0007669"/>
    <property type="project" value="UniProtKB-KW"/>
</dbReference>
<evidence type="ECO:0000256" key="3">
    <source>
        <dbReference type="ARBA" id="ARBA00022679"/>
    </source>
</evidence>
<gene>
    <name evidence="11" type="ORF">R3P38DRAFT_2517193</name>
</gene>
<evidence type="ECO:0000256" key="4">
    <source>
        <dbReference type="ARBA" id="ARBA00022741"/>
    </source>
</evidence>
<keyword evidence="4 8" id="KW-0547">Nucleotide-binding</keyword>
<evidence type="ECO:0000256" key="2">
    <source>
        <dbReference type="ARBA" id="ARBA00022527"/>
    </source>
</evidence>
<dbReference type="SUPFAM" id="SSF56112">
    <property type="entry name" value="Protein kinase-like (PK-like)"/>
    <property type="match status" value="1"/>
</dbReference>
<dbReference type="InterPro" id="IPR000719">
    <property type="entry name" value="Prot_kinase_dom"/>
</dbReference>
<sequence length="703" mass="78527">MTNAPPGSSSYLGNSNGSLKRQLSDEEGSTGSYKRQRERERDRDFRDKEPRDWRDVHLSRGGSGGGRRTTGEGRRDSHHRDRDRGRDHLERERRKERSPRRRIPPTQSSEREEGEISPRPPSLSPATPPPVTPTPARPTPMEVEPELELDLAPSPPPVEQTLAERRARRAAILARHASSTANSNSGSTGPLNAPLTSLFDADIRFTGPSTPRKPPSRSPTPTQEQEQELFTLAKADSPTKNSGPQKVPVEEQEEDGQMQVNAADYDPSLDRREDEFRRVQGHGVEDAEEEEEEDEEDDEEVDDMFAFAGPEKSKKKKKTGKKKTKMAKAPAQPQQVLHSDTASDPEGYYTVILGEVLMAPPIAAGEKGERYQVFASIGRGMFAVVVRARVLSEGEDGKESKEGGREVAIKIVRSQEVMHRAGLKESAILQKLQAADPEDKKHIVRLERTFEHRGHLCLVFESMSMNLRDVVKRFGKDVGLNIRAVRAYSHQLFIALGHLRKLGVMHADIKPDNILVNDAKTMLKLCDLGSASDAAENEITPYLVSRFYRAPEIILGVPYDPSLDVWSVGCTLYELFTGKILFPGRSNNQMLLHMMELKGRFNGKMIKRAKFGDVFFDEMGGFESVEKEKGSGNDVIRKVHISKPARDLRARLLPSGGARLSDEETNVILHFVDLLDKCLSLDPARRITPREALAHPFIRGSTK</sequence>
<dbReference type="PANTHER" id="PTHR24058:SF103">
    <property type="entry name" value="SERINE_THREONINE-PROTEIN KINASE PRP4 HOMOLOG"/>
    <property type="match status" value="1"/>
</dbReference>
<dbReference type="InterPro" id="IPR044092">
    <property type="entry name" value="STKc_PRP4"/>
</dbReference>
<feature type="compositionally biased region" description="Basic and acidic residues" evidence="9">
    <location>
        <begin position="35"/>
        <end position="58"/>
    </location>
</feature>
<keyword evidence="6 8" id="KW-0067">ATP-binding</keyword>
<evidence type="ECO:0000259" key="10">
    <source>
        <dbReference type="PROSITE" id="PS50011"/>
    </source>
</evidence>
<evidence type="ECO:0000256" key="6">
    <source>
        <dbReference type="ARBA" id="ARBA00022840"/>
    </source>
</evidence>
<reference evidence="11 12" key="1">
    <citation type="journal article" date="2024" name="J Genomics">
        <title>Draft genome sequencing and assembly of Favolaschia claudopus CIRM-BRFM 2984 isolated from oak limbs.</title>
        <authorList>
            <person name="Navarro D."/>
            <person name="Drula E."/>
            <person name="Chaduli D."/>
            <person name="Cazenave R."/>
            <person name="Ahrendt S."/>
            <person name="Wang J."/>
            <person name="Lipzen A."/>
            <person name="Daum C."/>
            <person name="Barry K."/>
            <person name="Grigoriev I.V."/>
            <person name="Favel A."/>
            <person name="Rosso M.N."/>
            <person name="Martin F."/>
        </authorList>
    </citation>
    <scope>NUCLEOTIDE SEQUENCE [LARGE SCALE GENOMIC DNA]</scope>
    <source>
        <strain evidence="11 12">CIRM-BRFM 2984</strain>
    </source>
</reference>
<dbReference type="GO" id="GO:0045292">
    <property type="term" value="P:mRNA cis splicing, via spliceosome"/>
    <property type="evidence" value="ECO:0007669"/>
    <property type="project" value="InterPro"/>
</dbReference>
<evidence type="ECO:0000256" key="5">
    <source>
        <dbReference type="ARBA" id="ARBA00022777"/>
    </source>
</evidence>
<proteinExistence type="inferred from homology"/>
<evidence type="ECO:0000313" key="11">
    <source>
        <dbReference type="EMBL" id="KAK7036017.1"/>
    </source>
</evidence>
<dbReference type="InterPro" id="IPR008271">
    <property type="entry name" value="Ser/Thr_kinase_AS"/>
</dbReference>
<comment type="caution">
    <text evidence="11">The sequence shown here is derived from an EMBL/GenBank/DDBJ whole genome shotgun (WGS) entry which is preliminary data.</text>
</comment>
<dbReference type="InterPro" id="IPR050494">
    <property type="entry name" value="Ser_Thr_dual-spec_kinase"/>
</dbReference>
<dbReference type="Pfam" id="PF00069">
    <property type="entry name" value="Pkinase"/>
    <property type="match status" value="1"/>
</dbReference>
<keyword evidence="2 11" id="KW-0723">Serine/threonine-protein kinase</keyword>
<dbReference type="InterPro" id="IPR017441">
    <property type="entry name" value="Protein_kinase_ATP_BS"/>
</dbReference>
<keyword evidence="3" id="KW-0808">Transferase</keyword>
<protein>
    <recommendedName>
        <fullName evidence="1">non-specific serine/threonine protein kinase</fullName>
        <ecNumber evidence="1">2.7.11.1</ecNumber>
    </recommendedName>
</protein>
<evidence type="ECO:0000313" key="12">
    <source>
        <dbReference type="Proteomes" id="UP001362999"/>
    </source>
</evidence>
<evidence type="ECO:0000256" key="1">
    <source>
        <dbReference type="ARBA" id="ARBA00012513"/>
    </source>
</evidence>
<dbReference type="Gene3D" id="3.30.200.20">
    <property type="entry name" value="Phosphorylase Kinase, domain 1"/>
    <property type="match status" value="1"/>
</dbReference>
<feature type="compositionally biased region" description="Basic residues" evidence="9">
    <location>
        <begin position="313"/>
        <end position="326"/>
    </location>
</feature>
<dbReference type="CDD" id="cd14135">
    <property type="entry name" value="STKc_PRP4"/>
    <property type="match status" value="1"/>
</dbReference>
<dbReference type="SMART" id="SM00220">
    <property type="entry name" value="S_TKc"/>
    <property type="match status" value="1"/>
</dbReference>
<feature type="domain" description="Protein kinase" evidence="10">
    <location>
        <begin position="371"/>
        <end position="698"/>
    </location>
</feature>
<feature type="binding site" evidence="8">
    <location>
        <position position="410"/>
    </location>
    <ligand>
        <name>ATP</name>
        <dbReference type="ChEBI" id="CHEBI:30616"/>
    </ligand>
</feature>
<dbReference type="EC" id="2.7.11.1" evidence="1"/>
<dbReference type="PROSITE" id="PS50011">
    <property type="entry name" value="PROTEIN_KINASE_DOM"/>
    <property type="match status" value="1"/>
</dbReference>
<keyword evidence="5 11" id="KW-0418">Kinase</keyword>
<feature type="compositionally biased region" description="Polar residues" evidence="9">
    <location>
        <begin position="332"/>
        <end position="342"/>
    </location>
</feature>
<dbReference type="Proteomes" id="UP001362999">
    <property type="component" value="Unassembled WGS sequence"/>
</dbReference>
<feature type="compositionally biased region" description="Basic and acidic residues" evidence="9">
    <location>
        <begin position="69"/>
        <end position="95"/>
    </location>
</feature>
<feature type="compositionally biased region" description="Acidic residues" evidence="9">
    <location>
        <begin position="286"/>
        <end position="303"/>
    </location>
</feature>
<dbReference type="EMBL" id="JAWWNJ010000019">
    <property type="protein sequence ID" value="KAK7036017.1"/>
    <property type="molecule type" value="Genomic_DNA"/>
</dbReference>
<evidence type="ECO:0000256" key="8">
    <source>
        <dbReference type="PROSITE-ProRule" id="PRU10141"/>
    </source>
</evidence>
<dbReference type="InterPro" id="IPR011009">
    <property type="entry name" value="Kinase-like_dom_sf"/>
</dbReference>
<keyword evidence="12" id="KW-1185">Reference proteome</keyword>
<dbReference type="AlphaFoldDB" id="A0AAW0CAU2"/>
<dbReference type="PROSITE" id="PS00107">
    <property type="entry name" value="PROTEIN_KINASE_ATP"/>
    <property type="match status" value="1"/>
</dbReference>
<feature type="compositionally biased region" description="Basic and acidic residues" evidence="9">
    <location>
        <begin position="268"/>
        <end position="278"/>
    </location>
</feature>
<feature type="compositionally biased region" description="Low complexity" evidence="9">
    <location>
        <begin position="7"/>
        <end position="19"/>
    </location>
</feature>
<dbReference type="GO" id="GO:0005524">
    <property type="term" value="F:ATP binding"/>
    <property type="evidence" value="ECO:0007669"/>
    <property type="project" value="UniProtKB-UniRule"/>
</dbReference>
<name>A0AAW0CAU2_9AGAR</name>